<feature type="region of interest" description="Disordered" evidence="6">
    <location>
        <begin position="1"/>
        <end position="31"/>
    </location>
</feature>
<dbReference type="PRINTS" id="PR02008">
    <property type="entry name" value="RCMTFAMILY"/>
</dbReference>
<name>A0ABV3DPR5_9ACTN</name>
<keyword evidence="1 5" id="KW-0489">Methyltransferase</keyword>
<dbReference type="Pfam" id="PF01029">
    <property type="entry name" value="NusB"/>
    <property type="match status" value="1"/>
</dbReference>
<dbReference type="PANTHER" id="PTHR22807:SF53">
    <property type="entry name" value="RIBOSOMAL RNA SMALL SUBUNIT METHYLTRANSFERASE B-RELATED"/>
    <property type="match status" value="1"/>
</dbReference>
<keyword evidence="3 5" id="KW-0949">S-adenosyl-L-methionine</keyword>
<feature type="binding site" evidence="5">
    <location>
        <begin position="295"/>
        <end position="301"/>
    </location>
    <ligand>
        <name>S-adenosyl-L-methionine</name>
        <dbReference type="ChEBI" id="CHEBI:59789"/>
    </ligand>
</feature>
<evidence type="ECO:0000256" key="3">
    <source>
        <dbReference type="ARBA" id="ARBA00022691"/>
    </source>
</evidence>
<accession>A0ABV3DPR5</accession>
<dbReference type="CDD" id="cd02440">
    <property type="entry name" value="AdoMet_MTases"/>
    <property type="match status" value="1"/>
</dbReference>
<dbReference type="SUPFAM" id="SSF53335">
    <property type="entry name" value="S-adenosyl-L-methionine-dependent methyltransferases"/>
    <property type="match status" value="1"/>
</dbReference>
<evidence type="ECO:0000313" key="9">
    <source>
        <dbReference type="Proteomes" id="UP001551482"/>
    </source>
</evidence>
<feature type="binding site" evidence="5">
    <location>
        <position position="320"/>
    </location>
    <ligand>
        <name>S-adenosyl-L-methionine</name>
        <dbReference type="ChEBI" id="CHEBI:59789"/>
    </ligand>
</feature>
<feature type="domain" description="SAM-dependent MTase RsmB/NOP-type" evidence="7">
    <location>
        <begin position="191"/>
        <end position="479"/>
    </location>
</feature>
<evidence type="ECO:0000256" key="1">
    <source>
        <dbReference type="ARBA" id="ARBA00022603"/>
    </source>
</evidence>
<evidence type="ECO:0000256" key="2">
    <source>
        <dbReference type="ARBA" id="ARBA00022679"/>
    </source>
</evidence>
<proteinExistence type="inferred from homology"/>
<sequence length="480" mass="51204">MTRPVTPGRSPRSPGGSGGKASRTYRRPKPDAARRAAFDVLRAVDERDAYANLVLPGLLRDRRMTGRDAALATELVHGTLRRQGTYDAILDRCVDRPIGEVDPPVLDVLCLGAHQLLSTRIPTHAAVSATVELARGVLGDGRAKFVNAVLRKVSARDLGEWLDEVAPPYDEDAEGHLSVVHSHPRWVVGALWDALGGGREGIEALLAADNEPPAVTLVARPGRSTLDELYAAGAEPGRWSPLAAVLPEGDPGAIAAVRDGRAGVQDEGSQLVAQALAEAPVAPVDGGERRWLDLCAGPGGKAGLLAAIATQRDVSLLAVERRHHRARLVRNAIGWNTNHQVVTADGTQPAWEPGVFDRVIADVPCSGLGALRRRPESRWRRRPEDIAELGPLQRQLLGTALGAVRPGGVVAYVTCSPHKAETRAVVDDVLATEAGEGFELVDARELFPGVTDLGAGPDVQLWPHLHGTDAMYLALLRRTV</sequence>
<evidence type="ECO:0000313" key="8">
    <source>
        <dbReference type="EMBL" id="MEU8137747.1"/>
    </source>
</evidence>
<evidence type="ECO:0000256" key="6">
    <source>
        <dbReference type="SAM" id="MobiDB-lite"/>
    </source>
</evidence>
<keyword evidence="4 5" id="KW-0694">RNA-binding</keyword>
<dbReference type="InterPro" id="IPR049560">
    <property type="entry name" value="MeTrfase_RsmB-F_NOP2_cat"/>
</dbReference>
<dbReference type="PROSITE" id="PS51686">
    <property type="entry name" value="SAM_MT_RSMB_NOP"/>
    <property type="match status" value="1"/>
</dbReference>
<keyword evidence="2 5" id="KW-0808">Transferase</keyword>
<dbReference type="RefSeq" id="WP_358360097.1">
    <property type="nucleotide sequence ID" value="NZ_JBEZFP010000098.1"/>
</dbReference>
<keyword evidence="9" id="KW-1185">Reference proteome</keyword>
<dbReference type="InterPro" id="IPR006027">
    <property type="entry name" value="NusB_RsmB_TIM44"/>
</dbReference>
<evidence type="ECO:0000256" key="4">
    <source>
        <dbReference type="ARBA" id="ARBA00022884"/>
    </source>
</evidence>
<reference evidence="8 9" key="1">
    <citation type="submission" date="2024-06" db="EMBL/GenBank/DDBJ databases">
        <title>The Natural Products Discovery Center: Release of the First 8490 Sequenced Strains for Exploring Actinobacteria Biosynthetic Diversity.</title>
        <authorList>
            <person name="Kalkreuter E."/>
            <person name="Kautsar S.A."/>
            <person name="Yang D."/>
            <person name="Bader C.D."/>
            <person name="Teijaro C.N."/>
            <person name="Fluegel L."/>
            <person name="Davis C.M."/>
            <person name="Simpson J.R."/>
            <person name="Lauterbach L."/>
            <person name="Steele A.D."/>
            <person name="Gui C."/>
            <person name="Meng S."/>
            <person name="Li G."/>
            <person name="Viehrig K."/>
            <person name="Ye F."/>
            <person name="Su P."/>
            <person name="Kiefer A.F."/>
            <person name="Nichols A."/>
            <person name="Cepeda A.J."/>
            <person name="Yan W."/>
            <person name="Fan B."/>
            <person name="Jiang Y."/>
            <person name="Adhikari A."/>
            <person name="Zheng C.-J."/>
            <person name="Schuster L."/>
            <person name="Cowan T.M."/>
            <person name="Smanski M.J."/>
            <person name="Chevrette M.G."/>
            <person name="De Carvalho L.P.S."/>
            <person name="Shen B."/>
        </authorList>
    </citation>
    <scope>NUCLEOTIDE SEQUENCE [LARGE SCALE GENOMIC DNA]</scope>
    <source>
        <strain evidence="8 9">NPDC048946</strain>
    </source>
</reference>
<dbReference type="InterPro" id="IPR001678">
    <property type="entry name" value="MeTrfase_RsmB-F_NOP2_dom"/>
</dbReference>
<evidence type="ECO:0000256" key="5">
    <source>
        <dbReference type="PROSITE-ProRule" id="PRU01023"/>
    </source>
</evidence>
<feature type="binding site" evidence="5">
    <location>
        <position position="362"/>
    </location>
    <ligand>
        <name>S-adenosyl-L-methionine</name>
        <dbReference type="ChEBI" id="CHEBI:59789"/>
    </ligand>
</feature>
<dbReference type="Pfam" id="PF01189">
    <property type="entry name" value="Methyltr_RsmB-F"/>
    <property type="match status" value="1"/>
</dbReference>
<organism evidence="8 9">
    <name type="scientific">Streptodolium elevatio</name>
    <dbReference type="NCBI Taxonomy" id="3157996"/>
    <lineage>
        <taxon>Bacteria</taxon>
        <taxon>Bacillati</taxon>
        <taxon>Actinomycetota</taxon>
        <taxon>Actinomycetes</taxon>
        <taxon>Kitasatosporales</taxon>
        <taxon>Streptomycetaceae</taxon>
        <taxon>Streptodolium</taxon>
    </lineage>
</organism>
<dbReference type="InterPro" id="IPR035926">
    <property type="entry name" value="NusB-like_sf"/>
</dbReference>
<gene>
    <name evidence="8" type="ORF">AB0C36_30060</name>
</gene>
<dbReference type="InterPro" id="IPR023267">
    <property type="entry name" value="RCMT"/>
</dbReference>
<dbReference type="PANTHER" id="PTHR22807">
    <property type="entry name" value="NOP2 YEAST -RELATED NOL1/NOP2/FMU SUN DOMAIN-CONTAINING"/>
    <property type="match status" value="1"/>
</dbReference>
<feature type="binding site" evidence="5">
    <location>
        <position position="345"/>
    </location>
    <ligand>
        <name>S-adenosyl-L-methionine</name>
        <dbReference type="ChEBI" id="CHEBI:59789"/>
    </ligand>
</feature>
<dbReference type="Gene3D" id="3.40.50.150">
    <property type="entry name" value="Vaccinia Virus protein VP39"/>
    <property type="match status" value="1"/>
</dbReference>
<comment type="similarity">
    <text evidence="5">Belongs to the class I-like SAM-binding methyltransferase superfamily. RsmB/NOP family.</text>
</comment>
<evidence type="ECO:0000259" key="7">
    <source>
        <dbReference type="PROSITE" id="PS51686"/>
    </source>
</evidence>
<protein>
    <submittedName>
        <fullName evidence="8">Transcription antitermination factor NusB</fullName>
    </submittedName>
</protein>
<dbReference type="Proteomes" id="UP001551482">
    <property type="component" value="Unassembled WGS sequence"/>
</dbReference>
<dbReference type="SUPFAM" id="SSF48013">
    <property type="entry name" value="NusB-like"/>
    <property type="match status" value="1"/>
</dbReference>
<feature type="active site" description="Nucleophile" evidence="5">
    <location>
        <position position="415"/>
    </location>
</feature>
<dbReference type="EMBL" id="JBEZFP010000098">
    <property type="protein sequence ID" value="MEU8137747.1"/>
    <property type="molecule type" value="Genomic_DNA"/>
</dbReference>
<dbReference type="Gene3D" id="1.10.940.10">
    <property type="entry name" value="NusB-like"/>
    <property type="match status" value="1"/>
</dbReference>
<dbReference type="InterPro" id="IPR029063">
    <property type="entry name" value="SAM-dependent_MTases_sf"/>
</dbReference>
<comment type="caution">
    <text evidence="8">The sequence shown here is derived from an EMBL/GenBank/DDBJ whole genome shotgun (WGS) entry which is preliminary data.</text>
</comment>